<evidence type="ECO:0000313" key="2">
    <source>
        <dbReference type="Proteomes" id="UP000013827"/>
    </source>
</evidence>
<reference evidence="1" key="2">
    <citation type="submission" date="2024-10" db="UniProtKB">
        <authorList>
            <consortium name="EnsemblProtists"/>
        </authorList>
    </citation>
    <scope>IDENTIFICATION</scope>
</reference>
<dbReference type="HOGENOM" id="CLU_1638519_0_0_1"/>
<sequence length="162" mass="17087">MATLMFSRFHWFRLRTQPSALNQGCVALKRTTTDAHHGLNIMHALSLVAASLSLASALQIEPTPAVKPLLKLRGGLGGIDAGQVATIVQGISAANAGVMSLAPKKAGEMYGVALTKWTEFFAQWSGIIMFGQVLTAYLHAGGMALPEALAWGLLPSCLLISS</sequence>
<name>A0A0D3J6R3_EMIH1</name>
<evidence type="ECO:0000313" key="1">
    <source>
        <dbReference type="EnsemblProtists" id="EOD19198"/>
    </source>
</evidence>
<dbReference type="KEGG" id="ehx:EMIHUDRAFT_458781"/>
<dbReference type="RefSeq" id="XP_005771627.1">
    <property type="nucleotide sequence ID" value="XM_005771570.1"/>
</dbReference>
<dbReference type="AlphaFoldDB" id="A0A0D3J6R3"/>
<organism evidence="1 2">
    <name type="scientific">Emiliania huxleyi (strain CCMP1516)</name>
    <dbReference type="NCBI Taxonomy" id="280463"/>
    <lineage>
        <taxon>Eukaryota</taxon>
        <taxon>Haptista</taxon>
        <taxon>Haptophyta</taxon>
        <taxon>Prymnesiophyceae</taxon>
        <taxon>Isochrysidales</taxon>
        <taxon>Noelaerhabdaceae</taxon>
        <taxon>Emiliania</taxon>
    </lineage>
</organism>
<dbReference type="PaxDb" id="2903-EOD19198"/>
<accession>A0A0D3J6R3</accession>
<protein>
    <submittedName>
        <fullName evidence="1">Uncharacterized protein</fullName>
    </submittedName>
</protein>
<reference evidence="2" key="1">
    <citation type="journal article" date="2013" name="Nature">
        <title>Pan genome of the phytoplankton Emiliania underpins its global distribution.</title>
        <authorList>
            <person name="Read B.A."/>
            <person name="Kegel J."/>
            <person name="Klute M.J."/>
            <person name="Kuo A."/>
            <person name="Lefebvre S.C."/>
            <person name="Maumus F."/>
            <person name="Mayer C."/>
            <person name="Miller J."/>
            <person name="Monier A."/>
            <person name="Salamov A."/>
            <person name="Young J."/>
            <person name="Aguilar M."/>
            <person name="Claverie J.M."/>
            <person name="Frickenhaus S."/>
            <person name="Gonzalez K."/>
            <person name="Herman E.K."/>
            <person name="Lin Y.C."/>
            <person name="Napier J."/>
            <person name="Ogata H."/>
            <person name="Sarno A.F."/>
            <person name="Shmutz J."/>
            <person name="Schroeder D."/>
            <person name="de Vargas C."/>
            <person name="Verret F."/>
            <person name="von Dassow P."/>
            <person name="Valentin K."/>
            <person name="Van de Peer Y."/>
            <person name="Wheeler G."/>
            <person name="Dacks J.B."/>
            <person name="Delwiche C.F."/>
            <person name="Dyhrman S.T."/>
            <person name="Glockner G."/>
            <person name="John U."/>
            <person name="Richards T."/>
            <person name="Worden A.Z."/>
            <person name="Zhang X."/>
            <person name="Grigoriev I.V."/>
            <person name="Allen A.E."/>
            <person name="Bidle K."/>
            <person name="Borodovsky M."/>
            <person name="Bowler C."/>
            <person name="Brownlee C."/>
            <person name="Cock J.M."/>
            <person name="Elias M."/>
            <person name="Gladyshev V.N."/>
            <person name="Groth M."/>
            <person name="Guda C."/>
            <person name="Hadaegh A."/>
            <person name="Iglesias-Rodriguez M.D."/>
            <person name="Jenkins J."/>
            <person name="Jones B.M."/>
            <person name="Lawson T."/>
            <person name="Leese F."/>
            <person name="Lindquist E."/>
            <person name="Lobanov A."/>
            <person name="Lomsadze A."/>
            <person name="Malik S.B."/>
            <person name="Marsh M.E."/>
            <person name="Mackinder L."/>
            <person name="Mock T."/>
            <person name="Mueller-Roeber B."/>
            <person name="Pagarete A."/>
            <person name="Parker M."/>
            <person name="Probert I."/>
            <person name="Quesneville H."/>
            <person name="Raines C."/>
            <person name="Rensing S.A."/>
            <person name="Riano-Pachon D.M."/>
            <person name="Richier S."/>
            <person name="Rokitta S."/>
            <person name="Shiraiwa Y."/>
            <person name="Soanes D.M."/>
            <person name="van der Giezen M."/>
            <person name="Wahlund T.M."/>
            <person name="Williams B."/>
            <person name="Wilson W."/>
            <person name="Wolfe G."/>
            <person name="Wurch L.L."/>
        </authorList>
    </citation>
    <scope>NUCLEOTIDE SEQUENCE</scope>
</reference>
<dbReference type="EnsemblProtists" id="EOD19198">
    <property type="protein sequence ID" value="EOD19198"/>
    <property type="gene ID" value="EMIHUDRAFT_458781"/>
</dbReference>
<dbReference type="GeneID" id="17264756"/>
<proteinExistence type="predicted"/>
<dbReference type="Proteomes" id="UP000013827">
    <property type="component" value="Unassembled WGS sequence"/>
</dbReference>
<keyword evidence="2" id="KW-1185">Reference proteome</keyword>